<sequence length="112" mass="12541">MTVHWTPRVVGRVNDQYVEVAKPRGELTWHAHDAEDEMFLVVSGRLRLQLRDDQEVAVGPGQFHVVPRGVLHNPVADEEVEIVLIETVTTAHTGDVVMPGTVPVERQVGDFR</sequence>
<dbReference type="KEGG" id="cms:CMS2509"/>
<dbReference type="InterPro" id="IPR052044">
    <property type="entry name" value="PKS_Associated_Protein"/>
</dbReference>
<dbReference type="Gene3D" id="2.60.120.10">
    <property type="entry name" value="Jelly Rolls"/>
    <property type="match status" value="1"/>
</dbReference>
<keyword evidence="2" id="KW-1185">Reference proteome</keyword>
<dbReference type="Proteomes" id="UP000001318">
    <property type="component" value="Chromosome"/>
</dbReference>
<dbReference type="eggNOG" id="COG0662">
    <property type="taxonomic scope" value="Bacteria"/>
</dbReference>
<reference evidence="1 2" key="1">
    <citation type="journal article" date="2008" name="J. Bacteriol.">
        <title>Genome of the actinomycete plant pathogen Clavibacter michiganensis subsp. sepedonicus suggests recent niche adaptation.</title>
        <authorList>
            <person name="Bentley S.D."/>
            <person name="Corton C."/>
            <person name="Brown S.E."/>
            <person name="Barron A."/>
            <person name="Clark L."/>
            <person name="Doggett J."/>
            <person name="Harris B."/>
            <person name="Ormond D."/>
            <person name="Quail M.A."/>
            <person name="May G."/>
            <person name="Francis D."/>
            <person name="Knudson D."/>
            <person name="Parkhill J."/>
            <person name="Ishimaru C.A."/>
        </authorList>
    </citation>
    <scope>NUCLEOTIDE SEQUENCE [LARGE SCALE GENOMIC DNA]</scope>
    <source>
        <strain evidence="2">ATCC 33113 / DSM 20744 / JCM 9667 / LMG 2889 / ICMP 2535 / C-1</strain>
    </source>
</reference>
<dbReference type="SUPFAM" id="SSF51182">
    <property type="entry name" value="RmlC-like cupins"/>
    <property type="match status" value="1"/>
</dbReference>
<dbReference type="CDD" id="cd02226">
    <property type="entry name" value="cupin_YdbB-like"/>
    <property type="match status" value="1"/>
</dbReference>
<name>B0RHN0_CLASE</name>
<dbReference type="EMBL" id="AM849034">
    <property type="protein sequence ID" value="CAQ02591.1"/>
    <property type="molecule type" value="Genomic_DNA"/>
</dbReference>
<proteinExistence type="predicted"/>
<dbReference type="HOGENOM" id="CLU_131430_1_0_11"/>
<accession>B0RHN0</accession>
<dbReference type="PANTHER" id="PTHR36114:SF1">
    <property type="entry name" value="16.7 KDA PROTEIN IN WHIE LOCUS"/>
    <property type="match status" value="1"/>
</dbReference>
<dbReference type="InterPro" id="IPR011051">
    <property type="entry name" value="RmlC_Cupin_sf"/>
</dbReference>
<dbReference type="PANTHER" id="PTHR36114">
    <property type="entry name" value="16.7 KDA PROTEIN IN WHIE LOCUS"/>
    <property type="match status" value="1"/>
</dbReference>
<evidence type="ECO:0000313" key="1">
    <source>
        <dbReference type="EMBL" id="CAQ02591.1"/>
    </source>
</evidence>
<dbReference type="InterPro" id="IPR013096">
    <property type="entry name" value="Cupin_2"/>
</dbReference>
<dbReference type="Pfam" id="PF07883">
    <property type="entry name" value="Cupin_2"/>
    <property type="match status" value="1"/>
</dbReference>
<dbReference type="AlphaFoldDB" id="B0RHN0"/>
<protein>
    <submittedName>
        <fullName evidence="1">Uncharacterized protein</fullName>
    </submittedName>
</protein>
<dbReference type="InterPro" id="IPR014710">
    <property type="entry name" value="RmlC-like_jellyroll"/>
</dbReference>
<dbReference type="STRING" id="31964.CMS2509"/>
<gene>
    <name evidence="1" type="ordered locus">CMS2509</name>
</gene>
<evidence type="ECO:0000313" key="2">
    <source>
        <dbReference type="Proteomes" id="UP000001318"/>
    </source>
</evidence>
<organism evidence="1 2">
    <name type="scientific">Clavibacter sepedonicus</name>
    <name type="common">Clavibacter michiganensis subsp. sepedonicus</name>
    <dbReference type="NCBI Taxonomy" id="31964"/>
    <lineage>
        <taxon>Bacteria</taxon>
        <taxon>Bacillati</taxon>
        <taxon>Actinomycetota</taxon>
        <taxon>Actinomycetes</taxon>
        <taxon>Micrococcales</taxon>
        <taxon>Microbacteriaceae</taxon>
        <taxon>Clavibacter</taxon>
    </lineage>
</organism>